<dbReference type="Proteomes" id="UP000013966">
    <property type="component" value="Chromosome 3"/>
</dbReference>
<dbReference type="AlphaFoldDB" id="R4WXS6"/>
<dbReference type="HOGENOM" id="CLU_109720_2_0_4"/>
<gene>
    <name evidence="1" type="ORF">BRPE64_CCDS00070</name>
</gene>
<keyword evidence="2" id="KW-1185">Reference proteome</keyword>
<accession>R4WXS6</accession>
<dbReference type="OrthoDB" id="9111521at2"/>
<organism evidence="1 2">
    <name type="scientific">Caballeronia insecticola</name>
    <dbReference type="NCBI Taxonomy" id="758793"/>
    <lineage>
        <taxon>Bacteria</taxon>
        <taxon>Pseudomonadati</taxon>
        <taxon>Pseudomonadota</taxon>
        <taxon>Betaproteobacteria</taxon>
        <taxon>Burkholderiales</taxon>
        <taxon>Burkholderiaceae</taxon>
        <taxon>Caballeronia</taxon>
    </lineage>
</organism>
<reference evidence="1 2" key="2">
    <citation type="journal article" date="2018" name="Int. J. Syst. Evol. Microbiol.">
        <title>Burkholderia insecticola sp. nov., a gut symbiotic bacterium of the bean bug Riptortus pedestris.</title>
        <authorList>
            <person name="Takeshita K."/>
            <person name="Tamaki H."/>
            <person name="Ohbayashi T."/>
            <person name="Meng X.-Y."/>
            <person name="Sone T."/>
            <person name="Mitani Y."/>
            <person name="Peeters C."/>
            <person name="Kikuchi Y."/>
            <person name="Vandamme P."/>
        </authorList>
    </citation>
    <scope>NUCLEOTIDE SEQUENCE [LARGE SCALE GENOMIC DNA]</scope>
    <source>
        <strain evidence="1">RPE64</strain>
    </source>
</reference>
<sequence>MSRTLPFQRTPQATRARLTKAQLLPIPRAVADELALAAHVSLATLRAGAADIAPAQHITEAMLLAKFLAEAGHGDFAHEELLLADQTMAAVFDAGRASGTWSLPPDGFDRLAAIVSLYDHQLRRATLGALSVASERLERFKSGEPYQPVHARKSAPL</sequence>
<protein>
    <recommendedName>
        <fullName evidence="3">Fis family transcriptional regulator</fullName>
    </recommendedName>
</protein>
<dbReference type="KEGG" id="buo:BRPE64_CCDS00070"/>
<evidence type="ECO:0000313" key="2">
    <source>
        <dbReference type="Proteomes" id="UP000013966"/>
    </source>
</evidence>
<reference evidence="1 2" key="1">
    <citation type="journal article" date="2013" name="Genome Announc.">
        <title>Complete Genome Sequence of Burkholderia sp. Strain RPE64, Bacterial Symbiont of the Bean Bug Riptortus pedestris.</title>
        <authorList>
            <person name="Shibata T.F."/>
            <person name="Maeda T."/>
            <person name="Nikoh N."/>
            <person name="Yamaguchi K."/>
            <person name="Oshima K."/>
            <person name="Hattori M."/>
            <person name="Nishiyama T."/>
            <person name="Hasebe M."/>
            <person name="Fukatsu T."/>
            <person name="Kikuchi Y."/>
            <person name="Shigenobu S."/>
        </authorList>
    </citation>
    <scope>NUCLEOTIDE SEQUENCE [LARGE SCALE GENOMIC DNA]</scope>
</reference>
<evidence type="ECO:0008006" key="3">
    <source>
        <dbReference type="Google" id="ProtNLM"/>
    </source>
</evidence>
<proteinExistence type="predicted"/>
<name>R4WXS6_9BURK</name>
<dbReference type="RefSeq" id="WP_016346801.1">
    <property type="nucleotide sequence ID" value="NC_021288.1"/>
</dbReference>
<dbReference type="EMBL" id="AP013060">
    <property type="protein sequence ID" value="BAN26090.1"/>
    <property type="molecule type" value="Genomic_DNA"/>
</dbReference>
<dbReference type="PATRIC" id="fig|758793.3.peg.4337"/>
<evidence type="ECO:0000313" key="1">
    <source>
        <dbReference type="EMBL" id="BAN26090.1"/>
    </source>
</evidence>